<keyword evidence="2" id="KW-1185">Reference proteome</keyword>
<protein>
    <recommendedName>
        <fullName evidence="3">Curli production assembly/transport component CsgG</fullName>
    </recommendedName>
</protein>
<dbReference type="RefSeq" id="WP_216799195.1">
    <property type="nucleotide sequence ID" value="NZ_CP076723.1"/>
</dbReference>
<accession>A0ABX8J5H8</accession>
<dbReference type="PROSITE" id="PS51257">
    <property type="entry name" value="PROKAR_LIPOPROTEIN"/>
    <property type="match status" value="1"/>
</dbReference>
<sequence>MSFLQKGLRGTLVISFCLSMGCASHQVKSLDEYKPITLEKSKFAPSTEVLQKGKSKIVVFPLSENGNQVAEAAELGLSLAGALEAVLTESNSAEIVDRKIATKLQDEVKLAEMNQTGAYDGPIIADYAVSGSISNASFTHKFFEATRTVDKKGRVTVTAPSFRYTANVEGTIKFYEIPSMKVVKVFKISDNKARSEETRSSQNYAERDDDLVRGAGRDAIGSIKSEIKNLVAPRAYVLDKKVKDSSAIFKVNLGADKGAQPGDKCEIFTVVESVNQISGATETETRKICDGVITNQITPGNSWVMASLDESKEVKLGDQVKVVYSKGAFEYMKDAGSLMNTLISK</sequence>
<name>A0ABX8J5H8_9BACT</name>
<dbReference type="EMBL" id="CP076723">
    <property type="protein sequence ID" value="QWV92381.1"/>
    <property type="molecule type" value="Genomic_DNA"/>
</dbReference>
<gene>
    <name evidence="1" type="ORF">KP004_14350</name>
</gene>
<evidence type="ECO:0008006" key="3">
    <source>
        <dbReference type="Google" id="ProtNLM"/>
    </source>
</evidence>
<dbReference type="Proteomes" id="UP000683557">
    <property type="component" value="Chromosome"/>
</dbReference>
<reference evidence="1 2" key="1">
    <citation type="submission" date="2021-06" db="EMBL/GenBank/DDBJ databases">
        <title>Gemonas diversity in paddy soil.</title>
        <authorList>
            <person name="Liu G."/>
        </authorList>
    </citation>
    <scope>NUCLEOTIDE SEQUENCE [LARGE SCALE GENOMIC DNA]</scope>
    <source>
        <strain evidence="1 2">RG10</strain>
    </source>
</reference>
<evidence type="ECO:0000313" key="1">
    <source>
        <dbReference type="EMBL" id="QWV92381.1"/>
    </source>
</evidence>
<evidence type="ECO:0000313" key="2">
    <source>
        <dbReference type="Proteomes" id="UP000683557"/>
    </source>
</evidence>
<organism evidence="1 2">
    <name type="scientific">Geomonas oryzisoli</name>
    <dbReference type="NCBI Taxonomy" id="2847992"/>
    <lineage>
        <taxon>Bacteria</taxon>
        <taxon>Pseudomonadati</taxon>
        <taxon>Thermodesulfobacteriota</taxon>
        <taxon>Desulfuromonadia</taxon>
        <taxon>Geobacterales</taxon>
        <taxon>Geobacteraceae</taxon>
        <taxon>Geomonas</taxon>
    </lineage>
</organism>
<proteinExistence type="predicted"/>